<evidence type="ECO:0000256" key="1">
    <source>
        <dbReference type="SAM" id="MobiDB-lite"/>
    </source>
</evidence>
<evidence type="ECO:0000313" key="3">
    <source>
        <dbReference type="Proteomes" id="UP001331761"/>
    </source>
</evidence>
<dbReference type="Proteomes" id="UP001331761">
    <property type="component" value="Unassembled WGS sequence"/>
</dbReference>
<reference evidence="2 3" key="1">
    <citation type="submission" date="2019-10" db="EMBL/GenBank/DDBJ databases">
        <title>Assembly and Annotation for the nematode Trichostrongylus colubriformis.</title>
        <authorList>
            <person name="Martin J."/>
        </authorList>
    </citation>
    <scope>NUCLEOTIDE SEQUENCE [LARGE SCALE GENOMIC DNA]</scope>
    <source>
        <strain evidence="2">G859</strain>
        <tissue evidence="2">Whole worm</tissue>
    </source>
</reference>
<evidence type="ECO:0000313" key="2">
    <source>
        <dbReference type="EMBL" id="KAK5972189.1"/>
    </source>
</evidence>
<name>A0AAN8F9Y2_TRICO</name>
<accession>A0AAN8F9Y2</accession>
<feature type="compositionally biased region" description="Basic and acidic residues" evidence="1">
    <location>
        <begin position="86"/>
        <end position="98"/>
    </location>
</feature>
<dbReference type="AlphaFoldDB" id="A0AAN8F9Y2"/>
<protein>
    <submittedName>
        <fullName evidence="2">Uncharacterized protein</fullName>
    </submittedName>
</protein>
<dbReference type="EMBL" id="WIXE01016891">
    <property type="protein sequence ID" value="KAK5972189.1"/>
    <property type="molecule type" value="Genomic_DNA"/>
</dbReference>
<keyword evidence="3" id="KW-1185">Reference proteome</keyword>
<proteinExistence type="predicted"/>
<feature type="region of interest" description="Disordered" evidence="1">
    <location>
        <begin position="1"/>
        <end position="20"/>
    </location>
</feature>
<comment type="caution">
    <text evidence="2">The sequence shown here is derived from an EMBL/GenBank/DDBJ whole genome shotgun (WGS) entry which is preliminary data.</text>
</comment>
<feature type="compositionally biased region" description="Polar residues" evidence="1">
    <location>
        <begin position="75"/>
        <end position="84"/>
    </location>
</feature>
<sequence length="106" mass="12182">MRQRHRKSAQKADIAAVNKMDPVKLREAFAKLANTPVTAATQDQDFPPAANKVQQEQRKYSDNKQEQKQQDKIRTGQQSPANKKTPSKEVEMKIREDPTAEYDEEK</sequence>
<organism evidence="2 3">
    <name type="scientific">Trichostrongylus colubriformis</name>
    <name type="common">Black scour worm</name>
    <dbReference type="NCBI Taxonomy" id="6319"/>
    <lineage>
        <taxon>Eukaryota</taxon>
        <taxon>Metazoa</taxon>
        <taxon>Ecdysozoa</taxon>
        <taxon>Nematoda</taxon>
        <taxon>Chromadorea</taxon>
        <taxon>Rhabditida</taxon>
        <taxon>Rhabditina</taxon>
        <taxon>Rhabditomorpha</taxon>
        <taxon>Strongyloidea</taxon>
        <taxon>Trichostrongylidae</taxon>
        <taxon>Trichostrongylus</taxon>
    </lineage>
</organism>
<feature type="compositionally biased region" description="Basic and acidic residues" evidence="1">
    <location>
        <begin position="55"/>
        <end position="74"/>
    </location>
</feature>
<feature type="region of interest" description="Disordered" evidence="1">
    <location>
        <begin position="37"/>
        <end position="106"/>
    </location>
</feature>
<feature type="non-terminal residue" evidence="2">
    <location>
        <position position="106"/>
    </location>
</feature>
<gene>
    <name evidence="2" type="ORF">GCK32_017514</name>
</gene>